<organism evidence="2 3">
    <name type="scientific">Legionella geestiana</name>
    <dbReference type="NCBI Taxonomy" id="45065"/>
    <lineage>
        <taxon>Bacteria</taxon>
        <taxon>Pseudomonadati</taxon>
        <taxon>Pseudomonadota</taxon>
        <taxon>Gammaproteobacteria</taxon>
        <taxon>Legionellales</taxon>
        <taxon>Legionellaceae</taxon>
        <taxon>Legionella</taxon>
    </lineage>
</organism>
<comment type="caution">
    <text evidence="2">The sequence shown here is derived from an EMBL/GenBank/DDBJ whole genome shotgun (WGS) entry which is preliminary data.</text>
</comment>
<keyword evidence="3" id="KW-1185">Reference proteome</keyword>
<feature type="chain" id="PRO_5006913452" evidence="1">
    <location>
        <begin position="21"/>
        <end position="90"/>
    </location>
</feature>
<gene>
    <name evidence="2" type="ORF">Lgee_1438</name>
</gene>
<name>A0A0W0TTC1_9GAMM</name>
<protein>
    <submittedName>
        <fullName evidence="2">Uncharacterized protein</fullName>
    </submittedName>
</protein>
<dbReference type="AlphaFoldDB" id="A0A0W0TTC1"/>
<proteinExistence type="predicted"/>
<keyword evidence="1" id="KW-0732">Signal</keyword>
<dbReference type="EMBL" id="LNYC01000055">
    <property type="protein sequence ID" value="KTC98861.1"/>
    <property type="molecule type" value="Genomic_DNA"/>
</dbReference>
<dbReference type="RefSeq" id="WP_238582820.1">
    <property type="nucleotide sequence ID" value="NZ_CAAAHN010000024.1"/>
</dbReference>
<accession>A0A0W0TTC1</accession>
<evidence type="ECO:0000256" key="1">
    <source>
        <dbReference type="SAM" id="SignalP"/>
    </source>
</evidence>
<reference evidence="2 3" key="1">
    <citation type="submission" date="2015-11" db="EMBL/GenBank/DDBJ databases">
        <title>Genomic analysis of 38 Legionella species identifies large and diverse effector repertoires.</title>
        <authorList>
            <person name="Burstein D."/>
            <person name="Amaro F."/>
            <person name="Zusman T."/>
            <person name="Lifshitz Z."/>
            <person name="Cohen O."/>
            <person name="Gilbert J.A."/>
            <person name="Pupko T."/>
            <person name="Shuman H.A."/>
            <person name="Segal G."/>
        </authorList>
    </citation>
    <scope>NUCLEOTIDE SEQUENCE [LARGE SCALE GENOMIC DNA]</scope>
    <source>
        <strain evidence="2 3">ATCC 49504</strain>
    </source>
</reference>
<feature type="signal peptide" evidence="1">
    <location>
        <begin position="1"/>
        <end position="20"/>
    </location>
</feature>
<sequence length="90" mass="10510">MKLRLMLYGIGLSLAMSAFADCDLKRFRWECALPMQMKPSAYSRAPVWCGHVLGYLTRERYDRLLHYRRVNVNMVLDVNGEYIDSPCVPH</sequence>
<evidence type="ECO:0000313" key="2">
    <source>
        <dbReference type="EMBL" id="KTC98861.1"/>
    </source>
</evidence>
<evidence type="ECO:0000313" key="3">
    <source>
        <dbReference type="Proteomes" id="UP000054785"/>
    </source>
</evidence>
<dbReference type="Proteomes" id="UP000054785">
    <property type="component" value="Unassembled WGS sequence"/>
</dbReference>
<dbReference type="STRING" id="45065.Lgee_1438"/>